<protein>
    <submittedName>
        <fullName evidence="1">Uncharacterized protein</fullName>
    </submittedName>
</protein>
<dbReference type="AlphaFoldDB" id="A0A0X8XW86"/>
<sequence length="125" mass="13383">MANTIEAPDLTYGFVLSTHCDAETLSRELTAGRLAHHSTLGDIEVYRDPDNFTAMHVDDYFPTVMALGLCVVNSLAAVGTPDSDSADSCFSALRTPRHTARHSIIGGDLTTTLTTPVGTPRRPPP</sequence>
<accession>A0A0X8XW86</accession>
<proteinExistence type="predicted"/>
<reference evidence="2" key="1">
    <citation type="submission" date="2015-11" db="EMBL/GenBank/DDBJ databases">
        <authorList>
            <person name="Dugat-Bony E."/>
        </authorList>
    </citation>
    <scope>NUCLEOTIDE SEQUENCE [LARGE SCALE GENOMIC DNA]</scope>
    <source>
        <strain evidence="2">Mu292</strain>
    </source>
</reference>
<dbReference type="Proteomes" id="UP000182498">
    <property type="component" value="Unassembled WGS sequence"/>
</dbReference>
<gene>
    <name evidence="1" type="ORF">CVAR292_02990</name>
</gene>
<feature type="non-terminal residue" evidence="1">
    <location>
        <position position="125"/>
    </location>
</feature>
<evidence type="ECO:0000313" key="1">
    <source>
        <dbReference type="EMBL" id="CUU67623.1"/>
    </source>
</evidence>
<name>A0A0X8XW86_9CORY</name>
<keyword evidence="2" id="KW-1185">Reference proteome</keyword>
<evidence type="ECO:0000313" key="2">
    <source>
        <dbReference type="Proteomes" id="UP000182498"/>
    </source>
</evidence>
<dbReference type="EMBL" id="FAUH01000053">
    <property type="protein sequence ID" value="CUU67623.1"/>
    <property type="molecule type" value="Genomic_DNA"/>
</dbReference>
<organism evidence="1 2">
    <name type="scientific">Corynebacterium variabile</name>
    <dbReference type="NCBI Taxonomy" id="1727"/>
    <lineage>
        <taxon>Bacteria</taxon>
        <taxon>Bacillati</taxon>
        <taxon>Actinomycetota</taxon>
        <taxon>Actinomycetes</taxon>
        <taxon>Mycobacteriales</taxon>
        <taxon>Corynebacteriaceae</taxon>
        <taxon>Corynebacterium</taxon>
    </lineage>
</organism>
<dbReference type="RefSeq" id="WP_141657165.1">
    <property type="nucleotide sequence ID" value="NZ_FAUH01000053.1"/>
</dbReference>